<protein>
    <submittedName>
        <fullName evidence="3">Uncharacterized protein</fullName>
    </submittedName>
</protein>
<keyword evidence="2" id="KW-0812">Transmembrane</keyword>
<keyword evidence="4" id="KW-1185">Reference proteome</keyword>
<keyword evidence="2" id="KW-0472">Membrane</keyword>
<feature type="transmembrane region" description="Helical" evidence="2">
    <location>
        <begin position="75"/>
        <end position="99"/>
    </location>
</feature>
<dbReference type="AlphaFoldDB" id="D7FRW6"/>
<evidence type="ECO:0000313" key="3">
    <source>
        <dbReference type="EMBL" id="CBJ30907.1"/>
    </source>
</evidence>
<gene>
    <name evidence="3" type="ORF">Esi_0223_0001</name>
</gene>
<name>D7FRW6_ECTSI</name>
<dbReference type="Proteomes" id="UP000002630">
    <property type="component" value="Linkage Group LG09"/>
</dbReference>
<accession>D7FRW6</accession>
<proteinExistence type="predicted"/>
<feature type="region of interest" description="Disordered" evidence="1">
    <location>
        <begin position="108"/>
        <end position="151"/>
    </location>
</feature>
<dbReference type="InParanoid" id="D7FRW6"/>
<evidence type="ECO:0000313" key="4">
    <source>
        <dbReference type="Proteomes" id="UP000002630"/>
    </source>
</evidence>
<reference evidence="3 4" key="1">
    <citation type="journal article" date="2010" name="Nature">
        <title>The Ectocarpus genome and the independent evolution of multicellularity in brown algae.</title>
        <authorList>
            <person name="Cock J.M."/>
            <person name="Sterck L."/>
            <person name="Rouze P."/>
            <person name="Scornet D."/>
            <person name="Allen A.E."/>
            <person name="Amoutzias G."/>
            <person name="Anthouard V."/>
            <person name="Artiguenave F."/>
            <person name="Aury J.M."/>
            <person name="Badger J.H."/>
            <person name="Beszteri B."/>
            <person name="Billiau K."/>
            <person name="Bonnet E."/>
            <person name="Bothwell J.H."/>
            <person name="Bowler C."/>
            <person name="Boyen C."/>
            <person name="Brownlee C."/>
            <person name="Carrano C.J."/>
            <person name="Charrier B."/>
            <person name="Cho G.Y."/>
            <person name="Coelho S.M."/>
            <person name="Collen J."/>
            <person name="Corre E."/>
            <person name="Da Silva C."/>
            <person name="Delage L."/>
            <person name="Delaroque N."/>
            <person name="Dittami S.M."/>
            <person name="Doulbeau S."/>
            <person name="Elias M."/>
            <person name="Farnham G."/>
            <person name="Gachon C.M."/>
            <person name="Gschloessl B."/>
            <person name="Heesch S."/>
            <person name="Jabbari K."/>
            <person name="Jubin C."/>
            <person name="Kawai H."/>
            <person name="Kimura K."/>
            <person name="Kloareg B."/>
            <person name="Kupper F.C."/>
            <person name="Lang D."/>
            <person name="Le Bail A."/>
            <person name="Leblanc C."/>
            <person name="Lerouge P."/>
            <person name="Lohr M."/>
            <person name="Lopez P.J."/>
            <person name="Martens C."/>
            <person name="Maumus F."/>
            <person name="Michel G."/>
            <person name="Miranda-Saavedra D."/>
            <person name="Morales J."/>
            <person name="Moreau H."/>
            <person name="Motomura T."/>
            <person name="Nagasato C."/>
            <person name="Napoli C.A."/>
            <person name="Nelson D.R."/>
            <person name="Nyvall-Collen P."/>
            <person name="Peters A.F."/>
            <person name="Pommier C."/>
            <person name="Potin P."/>
            <person name="Poulain J."/>
            <person name="Quesneville H."/>
            <person name="Read B."/>
            <person name="Rensing S.A."/>
            <person name="Ritter A."/>
            <person name="Rousvoal S."/>
            <person name="Samanta M."/>
            <person name="Samson G."/>
            <person name="Schroeder D.C."/>
            <person name="Segurens B."/>
            <person name="Strittmatter M."/>
            <person name="Tonon T."/>
            <person name="Tregear J.W."/>
            <person name="Valentin K."/>
            <person name="von Dassow P."/>
            <person name="Yamagishi T."/>
            <person name="Van de Peer Y."/>
            <person name="Wincker P."/>
        </authorList>
    </citation>
    <scope>NUCLEOTIDE SEQUENCE [LARGE SCALE GENOMIC DNA]</scope>
    <source>
        <strain evidence="4">Ec32 / CCAP1310/4</strain>
    </source>
</reference>
<feature type="compositionally biased region" description="Low complexity" evidence="1">
    <location>
        <begin position="141"/>
        <end position="151"/>
    </location>
</feature>
<sequence>MILRSIAPPSKNSSRCAPNRLRPAARAPVGERAELCVGPRRILIERTWARAESRCCYSLEACCETSSSSSSSSSAAAAAAATPAAMVGLLPVFFALALASSRRDLARRGRGSAATPAAADNTPGRPASMSASPVKAKDDANSTSQASASASLGGGAAFDWFTRGGGRHGFGLEGGRTRAAGAAAGQSVSLFGPEEKELDRYSAALAATHFLRQERDRVIKDTTSPLAHLYLSITKPGQHNRWISSPWISQEARQAQKDYLLQASLVLVPQFPPEHTGSNYKSYSFFFDKLLLLCVG</sequence>
<evidence type="ECO:0000256" key="2">
    <source>
        <dbReference type="SAM" id="Phobius"/>
    </source>
</evidence>
<dbReference type="EMBL" id="FN649734">
    <property type="protein sequence ID" value="CBJ30907.1"/>
    <property type="molecule type" value="Genomic_DNA"/>
</dbReference>
<organism evidence="3 4">
    <name type="scientific">Ectocarpus siliculosus</name>
    <name type="common">Brown alga</name>
    <name type="synonym">Conferva siliculosa</name>
    <dbReference type="NCBI Taxonomy" id="2880"/>
    <lineage>
        <taxon>Eukaryota</taxon>
        <taxon>Sar</taxon>
        <taxon>Stramenopiles</taxon>
        <taxon>Ochrophyta</taxon>
        <taxon>PX clade</taxon>
        <taxon>Phaeophyceae</taxon>
        <taxon>Ectocarpales</taxon>
        <taxon>Ectocarpaceae</taxon>
        <taxon>Ectocarpus</taxon>
    </lineage>
</organism>
<evidence type="ECO:0000256" key="1">
    <source>
        <dbReference type="SAM" id="MobiDB-lite"/>
    </source>
</evidence>
<dbReference type="EMBL" id="FN648402">
    <property type="protein sequence ID" value="CBJ30907.1"/>
    <property type="molecule type" value="Genomic_DNA"/>
</dbReference>
<keyword evidence="2" id="KW-1133">Transmembrane helix</keyword>